<organism evidence="6 7">
    <name type="scientific">Cutaneotrichosporon cavernicola</name>
    <dbReference type="NCBI Taxonomy" id="279322"/>
    <lineage>
        <taxon>Eukaryota</taxon>
        <taxon>Fungi</taxon>
        <taxon>Dikarya</taxon>
        <taxon>Basidiomycota</taxon>
        <taxon>Agaricomycotina</taxon>
        <taxon>Tremellomycetes</taxon>
        <taxon>Trichosporonales</taxon>
        <taxon>Trichosporonaceae</taxon>
        <taxon>Cutaneotrichosporon</taxon>
    </lineage>
</organism>
<gene>
    <name evidence="6" type="ORF">CcaverHIS019_0506860</name>
</gene>
<evidence type="ECO:0000313" key="6">
    <source>
        <dbReference type="EMBL" id="BEI93058.1"/>
    </source>
</evidence>
<feature type="domain" description="NAD-dependent epimerase/dehydratase" evidence="4">
    <location>
        <begin position="81"/>
        <end position="315"/>
    </location>
</feature>
<proteinExistence type="inferred from homology"/>
<evidence type="ECO:0000313" key="7">
    <source>
        <dbReference type="Proteomes" id="UP001233271"/>
    </source>
</evidence>
<dbReference type="Pfam" id="PF01370">
    <property type="entry name" value="Epimerase"/>
    <property type="match status" value="1"/>
</dbReference>
<name>A0AA48L708_9TREE</name>
<dbReference type="PANTHER" id="PTHR43000">
    <property type="entry name" value="DTDP-D-GLUCOSE 4,6-DEHYDRATASE-RELATED"/>
    <property type="match status" value="1"/>
</dbReference>
<keyword evidence="7" id="KW-1185">Reference proteome</keyword>
<evidence type="ECO:0000256" key="1">
    <source>
        <dbReference type="ARBA" id="ARBA00007637"/>
    </source>
</evidence>
<dbReference type="Pfam" id="PF03016">
    <property type="entry name" value="Exostosin_GT47"/>
    <property type="match status" value="1"/>
</dbReference>
<sequence>MRTFQALMGYGPSRRHMRWILIFCLCAAVLFFLSEQRQLHASPTGDTWDWADFRDDAVIPSVHDLDGYGGEQVHASSKGRVLVTGGGGMIGKQIITRLLSTGTPITVLDKIFFQDELSTLQLKYPDTDLRYVEGDIRDATTLASAMTNDVVGVIHLAAVSRVLWCLENEKDCSDVNVRGTQLVLEAMKGGWFIQASSREVYGNPAKMPVPEDTPHKPANVYGGSKAKAEDVITSYVANVTASGTKDLNAIMLRLSNVYGSAADHRERLIPAIMSNALSHRPIQIVGGDQNLDMVNIRDVVDGFILAVNRLTEMTKGPEKKRGEVEFYNIGTDKSTSAMELIRKILWLTNSSSPLQTLPGDNRFPDRYVGSTKKASEVLGFKAVIPIDDGLHSLALQYLDETLMYLTRKHLAQCSDRRKYSIRDLLFLDGCSGVVAADLDGQPFYPYYDQAKDDKPAEFGWRDGDEPQDWKFTIKELGNSATLLLTQHVKEKKDDKVVREFDVNFQSSAETTNPNNTNRFTMNIDPESGYVSLTQSNGSPLVPWDPRPPPAKRDEMPDPSVTGLGQFRFRITPFCCPGKPSPWPFFRDDPLASAILDMRLETKRVFNASQISTLCERLSNGIDLAQSRIAKLKDDPRPIKLQQAQLPTGRPADWRFRDRDVCTNLCDHPTICLDTGKCACAQAACSRRVRFPFADFANLPLLSWPPQRATLDWDAVSKADPAALVAQMERSTWLNVLHPAARRYLNSKPAWPSANVTFMPDKDEKEYKDDPEKYEKLQTEWHGCFSADSVLERGTRLISDNYKKGDLVFMPHYSYTLRFPPIGEWVTNALEHHLPQGFDTADMIVPFTFDWGRCQTILHNLFRVRDWSSTPKEVVRASSWQPMGDINSPCYFMDQDVVVPARTCLQEHLRETFGDMLNVIPARLRSTLVHFKGSPNGAGASVRNKLVCERLWRKDIRRMKLKGADKLKTYWGSLKPSMVRPASEPNPAKDYMDTIGDSIFCPVPRGTTGWATRTMDVIYAGCIPVLIGDQTHHPFWDMLDWSKFSVTINDFEVERTEQILTSFTWQEVQRMQTNLMLIRDAFLYPREGQMQDNLENRGPWFYAIHSTWLLQHTKFPTVNDK</sequence>
<dbReference type="GeneID" id="85496928"/>
<dbReference type="KEGG" id="ccac:CcaHIS019_0506860"/>
<feature type="signal peptide" evidence="3">
    <location>
        <begin position="1"/>
        <end position="41"/>
    </location>
</feature>
<dbReference type="InterPro" id="IPR040911">
    <property type="entry name" value="Exostosin_GT47"/>
</dbReference>
<dbReference type="Gene3D" id="3.40.50.720">
    <property type="entry name" value="NAD(P)-binding Rossmann-like Domain"/>
    <property type="match status" value="1"/>
</dbReference>
<feature type="domain" description="Exostosin GT47" evidence="5">
    <location>
        <begin position="892"/>
        <end position="1061"/>
    </location>
</feature>
<dbReference type="Proteomes" id="UP001233271">
    <property type="component" value="Chromosome 5"/>
</dbReference>
<accession>A0AA48L708</accession>
<reference evidence="6" key="1">
    <citation type="journal article" date="2023" name="BMC Genomics">
        <title>Chromosome-level genome assemblies of Cutaneotrichosporon spp. (Trichosporonales, Basidiomycota) reveal imbalanced evolution between nucleotide sequences and chromosome synteny.</title>
        <authorList>
            <person name="Kobayashi Y."/>
            <person name="Kayamori A."/>
            <person name="Aoki K."/>
            <person name="Shiwa Y."/>
            <person name="Matsutani M."/>
            <person name="Fujita N."/>
            <person name="Sugita T."/>
            <person name="Iwasaki W."/>
            <person name="Tanaka N."/>
            <person name="Takashima M."/>
        </authorList>
    </citation>
    <scope>NUCLEOTIDE SEQUENCE</scope>
    <source>
        <strain evidence="6">HIS019</strain>
    </source>
</reference>
<evidence type="ECO:0000259" key="5">
    <source>
        <dbReference type="Pfam" id="PF03016"/>
    </source>
</evidence>
<dbReference type="RefSeq" id="XP_060458323.1">
    <property type="nucleotide sequence ID" value="XM_060601872.1"/>
</dbReference>
<protein>
    <recommendedName>
        <fullName evidence="8">Glycosyltransferase family 47 protein</fullName>
    </recommendedName>
</protein>
<evidence type="ECO:0008006" key="8">
    <source>
        <dbReference type="Google" id="ProtNLM"/>
    </source>
</evidence>
<evidence type="ECO:0000256" key="3">
    <source>
        <dbReference type="SAM" id="SignalP"/>
    </source>
</evidence>
<dbReference type="InterPro" id="IPR036291">
    <property type="entry name" value="NAD(P)-bd_dom_sf"/>
</dbReference>
<dbReference type="EMBL" id="AP028216">
    <property type="protein sequence ID" value="BEI93058.1"/>
    <property type="molecule type" value="Genomic_DNA"/>
</dbReference>
<keyword evidence="3" id="KW-0732">Signal</keyword>
<dbReference type="AlphaFoldDB" id="A0AA48L708"/>
<feature type="chain" id="PRO_5041425072" description="Glycosyltransferase family 47 protein" evidence="3">
    <location>
        <begin position="42"/>
        <end position="1120"/>
    </location>
</feature>
<evidence type="ECO:0000256" key="2">
    <source>
        <dbReference type="SAM" id="MobiDB-lite"/>
    </source>
</evidence>
<evidence type="ECO:0000259" key="4">
    <source>
        <dbReference type="Pfam" id="PF01370"/>
    </source>
</evidence>
<comment type="similarity">
    <text evidence="1">Belongs to the NAD(P)-dependent epimerase/dehydratase family.</text>
</comment>
<feature type="region of interest" description="Disordered" evidence="2">
    <location>
        <begin position="534"/>
        <end position="557"/>
    </location>
</feature>
<dbReference type="InterPro" id="IPR001509">
    <property type="entry name" value="Epimerase_deHydtase"/>
</dbReference>
<dbReference type="SUPFAM" id="SSF51735">
    <property type="entry name" value="NAD(P)-binding Rossmann-fold domains"/>
    <property type="match status" value="1"/>
</dbReference>